<evidence type="ECO:0000313" key="4">
    <source>
        <dbReference type="Proteomes" id="UP001231109"/>
    </source>
</evidence>
<dbReference type="Proteomes" id="UP001231109">
    <property type="component" value="Unassembled WGS sequence"/>
</dbReference>
<dbReference type="EMBL" id="JAPJDZ010000009">
    <property type="protein sequence ID" value="MDP5135489.1"/>
    <property type="molecule type" value="Genomic_DNA"/>
</dbReference>
<evidence type="ECO:0000259" key="2">
    <source>
        <dbReference type="Pfam" id="PF05155"/>
    </source>
</evidence>
<name>A0ABT9HWI2_9GAMM</name>
<protein>
    <submittedName>
        <fullName evidence="3">Phage/plasmid replication protein, II/X family</fullName>
    </submittedName>
</protein>
<dbReference type="RefSeq" id="WP_305974485.1">
    <property type="nucleotide sequence ID" value="NZ_JAPJDZ010000009.1"/>
</dbReference>
<feature type="domain" description="Replication-associated protein G2P N-terminal" evidence="1">
    <location>
        <begin position="1"/>
        <end position="278"/>
    </location>
</feature>
<accession>A0ABT9HWI2</accession>
<keyword evidence="4" id="KW-1185">Reference proteome</keyword>
<evidence type="ECO:0000259" key="1">
    <source>
        <dbReference type="Pfam" id="PF05144"/>
    </source>
</evidence>
<comment type="caution">
    <text evidence="3">The sequence shown here is derived from an EMBL/GenBank/DDBJ whole genome shotgun (WGS) entry which is preliminary data.</text>
</comment>
<dbReference type="InterPro" id="IPR006516">
    <property type="entry name" value="G2P"/>
</dbReference>
<evidence type="ECO:0000313" key="3">
    <source>
        <dbReference type="EMBL" id="MDP5135489.1"/>
    </source>
</evidence>
<sequence length="485" mass="55291">MIDFGCLSVPFLDEYITSTNKGSYLTDIEMLCKELGMTLVGEVYWEDGSRKVQRLRHNFESLPSSFGSLAYKVIDGTDLKNEPYIRLAGCPAKLLQGHNVYGSDDIELCLFSIVEAFMLSFPELTACLDWERATVDYIDVTYSAKCENETQAQQILDVLRNIDYGQTKVSDSKFKTTVYWNKGSEHRELKCYLKFPELQRQIQELTRKWSRIKQRDLTAMSGTGLENITQIRQANNYHTDYIGFQLEQLTNPDIQQWANGRLRFEARLKSRWLVKNGVPCTLAYFTDPNNTQMLPKRLPQLWRKAFANVFGTFEGATMNANDGEKVYEALKLAYWSTTPNGNISYAKADRLHKVYLGIVNAGFKTIKATTNRKTFGRQLQELQNVGISRAQLMQFDGNGSNVVPLIRVLNFDFANQLPTEWQEPLPLSQQIKHKGLRLAVTALCRNAFYNTFAGAFCGVLNDETLMRIAVHTADTDLFCSCSLSR</sequence>
<dbReference type="NCBIfam" id="TIGR01629">
    <property type="entry name" value="rep_II_X"/>
    <property type="match status" value="2"/>
</dbReference>
<feature type="domain" description="Replication-associated protein G2P C-terminal" evidence="2">
    <location>
        <begin position="338"/>
        <end position="424"/>
    </location>
</feature>
<organism evidence="3 4">
    <name type="scientific">Rheinheimera baltica</name>
    <dbReference type="NCBI Taxonomy" id="67576"/>
    <lineage>
        <taxon>Bacteria</taxon>
        <taxon>Pseudomonadati</taxon>
        <taxon>Pseudomonadota</taxon>
        <taxon>Gammaproteobacteria</taxon>
        <taxon>Chromatiales</taxon>
        <taxon>Chromatiaceae</taxon>
        <taxon>Rheinheimera</taxon>
    </lineage>
</organism>
<dbReference type="Pfam" id="PF05155">
    <property type="entry name" value="G2P_X_C"/>
    <property type="match status" value="1"/>
</dbReference>
<dbReference type="Pfam" id="PF05144">
    <property type="entry name" value="Phage_CRI"/>
    <property type="match status" value="1"/>
</dbReference>
<proteinExistence type="predicted"/>
<reference evidence="3 4" key="1">
    <citation type="submission" date="2022-11" db="EMBL/GenBank/DDBJ databases">
        <title>Viruses from the air-sea interface of a natural surface slick.</title>
        <authorList>
            <person name="Rahlff J."/>
            <person name="Holmfeldt K."/>
        </authorList>
    </citation>
    <scope>NUCLEOTIDE SEQUENCE [LARGE SCALE GENOMIC DNA]</scope>
    <source>
        <strain evidence="3 4">SMS4</strain>
    </source>
</reference>
<dbReference type="InterPro" id="IPR022686">
    <property type="entry name" value="G2P_N"/>
</dbReference>
<gene>
    <name evidence="3" type="ORF">ORJ04_05945</name>
</gene>
<dbReference type="InterPro" id="IPR022688">
    <property type="entry name" value="G2P_C"/>
</dbReference>